<dbReference type="Gene3D" id="2.60.40.10">
    <property type="entry name" value="Immunoglobulins"/>
    <property type="match status" value="1"/>
</dbReference>
<dbReference type="Proteomes" id="UP001221898">
    <property type="component" value="Unassembled WGS sequence"/>
</dbReference>
<evidence type="ECO:0000313" key="4">
    <source>
        <dbReference type="Proteomes" id="UP001221898"/>
    </source>
</evidence>
<accession>A0AAD7RTR2</accession>
<organism evidence="3 4">
    <name type="scientific">Aldrovandia affinis</name>
    <dbReference type="NCBI Taxonomy" id="143900"/>
    <lineage>
        <taxon>Eukaryota</taxon>
        <taxon>Metazoa</taxon>
        <taxon>Chordata</taxon>
        <taxon>Craniata</taxon>
        <taxon>Vertebrata</taxon>
        <taxon>Euteleostomi</taxon>
        <taxon>Actinopterygii</taxon>
        <taxon>Neopterygii</taxon>
        <taxon>Teleostei</taxon>
        <taxon>Notacanthiformes</taxon>
        <taxon>Halosauridae</taxon>
        <taxon>Aldrovandia</taxon>
    </lineage>
</organism>
<protein>
    <recommendedName>
        <fullName evidence="2">NXPE C-terminal domain-containing protein</fullName>
    </recommendedName>
</protein>
<proteinExistence type="inferred from homology"/>
<dbReference type="Pfam" id="PF24536">
    <property type="entry name" value="NXPE4_C"/>
    <property type="match status" value="1"/>
</dbReference>
<dbReference type="PANTHER" id="PTHR16165">
    <property type="entry name" value="NXPE FAMILY MEMBER"/>
    <property type="match status" value="1"/>
</dbReference>
<reference evidence="3" key="1">
    <citation type="journal article" date="2023" name="Science">
        <title>Genome structures resolve the early diversification of teleost fishes.</title>
        <authorList>
            <person name="Parey E."/>
            <person name="Louis A."/>
            <person name="Montfort J."/>
            <person name="Bouchez O."/>
            <person name="Roques C."/>
            <person name="Iampietro C."/>
            <person name="Lluch J."/>
            <person name="Castinel A."/>
            <person name="Donnadieu C."/>
            <person name="Desvignes T."/>
            <person name="Floi Bucao C."/>
            <person name="Jouanno E."/>
            <person name="Wen M."/>
            <person name="Mejri S."/>
            <person name="Dirks R."/>
            <person name="Jansen H."/>
            <person name="Henkel C."/>
            <person name="Chen W.J."/>
            <person name="Zahm M."/>
            <person name="Cabau C."/>
            <person name="Klopp C."/>
            <person name="Thompson A.W."/>
            <person name="Robinson-Rechavi M."/>
            <person name="Braasch I."/>
            <person name="Lecointre G."/>
            <person name="Bobe J."/>
            <person name="Postlethwait J.H."/>
            <person name="Berthelot C."/>
            <person name="Roest Crollius H."/>
            <person name="Guiguen Y."/>
        </authorList>
    </citation>
    <scope>NUCLEOTIDE SEQUENCE</scope>
    <source>
        <strain evidence="3">NC1722</strain>
    </source>
</reference>
<dbReference type="InterPro" id="IPR014756">
    <property type="entry name" value="Ig_E-set"/>
</dbReference>
<sequence length="465" mass="53347">MSTSPSKSYFYIRGLRKNYQVGEELHVTVVARDFNLNTKQYGGDFFQAKLYSSKLKASVYGEVTDHQNGSYSVRFLLPWAGEAWVAVRMIHSSEAVQVLKHHRDHDSDRVYFRGTFVGTDLNGTKYSEMMECNAKWDGAGLERIRVGKPYCEYPDPRTGEVWLCKRPQTLPCDALVYHQMGKYRNRVSVMGRKLLERKLTDKQIKGKNNKIIILPSNTTVGVTEKCRPGLQTPVPAGFYMRDVWTSLVCASGRFSTSKLTQCLKDREFYMMGDSTMRQWFNYLAKAVPSMKYMNLHTQEQTGPLMAVDVNNNIILHWRAHAPPLRSRRTAVADLHYMSNEIDSLAGGPRKVFIFNLWAHFTTYPLEYFARRVARIRQAVVALLKRAPETIVVIKSANTSYKDVMGSDWLALQLDTILRVIFQGIDVAFIDVWQMTSCHYSRDEIHPIPVIIQNEINLLLSFICPP</sequence>
<dbReference type="Pfam" id="PF06312">
    <property type="entry name" value="Neurexophilin"/>
    <property type="match status" value="1"/>
</dbReference>
<feature type="domain" description="NXPE C-terminal" evidence="2">
    <location>
        <begin position="244"/>
        <end position="463"/>
    </location>
</feature>
<dbReference type="InterPro" id="IPR013783">
    <property type="entry name" value="Ig-like_fold"/>
</dbReference>
<comment type="similarity">
    <text evidence="1">Belongs to the NXPE family.</text>
</comment>
<dbReference type="EMBL" id="JAINUG010000189">
    <property type="protein sequence ID" value="KAJ8388836.1"/>
    <property type="molecule type" value="Genomic_DNA"/>
</dbReference>
<evidence type="ECO:0000313" key="3">
    <source>
        <dbReference type="EMBL" id="KAJ8388836.1"/>
    </source>
</evidence>
<dbReference type="GO" id="GO:0007399">
    <property type="term" value="P:nervous system development"/>
    <property type="evidence" value="ECO:0007669"/>
    <property type="project" value="UniProtKB-ARBA"/>
</dbReference>
<dbReference type="SUPFAM" id="SSF81296">
    <property type="entry name" value="E set domains"/>
    <property type="match status" value="1"/>
</dbReference>
<dbReference type="InterPro" id="IPR026845">
    <property type="entry name" value="NXPH/NXPE"/>
</dbReference>
<comment type="caution">
    <text evidence="3">The sequence shown here is derived from an EMBL/GenBank/DDBJ whole genome shotgun (WGS) entry which is preliminary data.</text>
</comment>
<dbReference type="InterPro" id="IPR057106">
    <property type="entry name" value="NXPE4_C"/>
</dbReference>
<name>A0AAD7RTR2_9TELE</name>
<keyword evidence="4" id="KW-1185">Reference proteome</keyword>
<dbReference type="AlphaFoldDB" id="A0AAD7RTR2"/>
<evidence type="ECO:0000259" key="2">
    <source>
        <dbReference type="Pfam" id="PF24536"/>
    </source>
</evidence>
<dbReference type="PANTHER" id="PTHR16165:SF23">
    <property type="entry name" value="NEUREXOPHILIN AND PC-ESTERASE DOMAIN FAMILY, MEMBER 5"/>
    <property type="match status" value="1"/>
</dbReference>
<gene>
    <name evidence="3" type="ORF">AAFF_G00125920</name>
</gene>
<evidence type="ECO:0000256" key="1">
    <source>
        <dbReference type="ARBA" id="ARBA00005431"/>
    </source>
</evidence>